<accession>A0A851PBP1</accession>
<protein>
    <submittedName>
        <fullName evidence="2">TRI27 protein</fullName>
    </submittedName>
</protein>
<dbReference type="InterPro" id="IPR003879">
    <property type="entry name" value="Butyrophylin_SPRY"/>
</dbReference>
<name>A0A851PBP1_9GALL</name>
<dbReference type="SMART" id="SM00449">
    <property type="entry name" value="SPRY"/>
    <property type="match status" value="1"/>
</dbReference>
<evidence type="ECO:0000259" key="1">
    <source>
        <dbReference type="PROSITE" id="PS50188"/>
    </source>
</evidence>
<sequence>EQIRGALEKLRKQKEDFLESKTNRERQRHDFLTRMEAERQKIVSEFRRFRHFLKEWELLLLARLGEVDRELLRREEEEEAKEEGEMSLLNVLIWEMEEKLQRPTGRFLQDPGSALGRWEMGRTQRTMENFSDLERTLRAVSQQNKILQETLGGIRAFITLDPTTAAPWLLLTRDRRGVRWAPMGQELPHNPHRFNISCCVLGSQGFTSGRRFWDVEVTLGGTWALGVARGSVPRRGWLTFRPTDGIWALGRCRNRFRAFTSPPSPVPMGEDPERIRVVLDYGRGEVAFHLPAQKKPLFAFQNAAFGGESVFPFFWV</sequence>
<keyword evidence="3" id="KW-1185">Reference proteome</keyword>
<dbReference type="InterPro" id="IPR050143">
    <property type="entry name" value="TRIM/RBCC"/>
</dbReference>
<feature type="non-terminal residue" evidence="2">
    <location>
        <position position="1"/>
    </location>
</feature>
<dbReference type="InterPro" id="IPR013320">
    <property type="entry name" value="ConA-like_dom_sf"/>
</dbReference>
<organism evidence="2 3">
    <name type="scientific">Penelope pileata</name>
    <dbReference type="NCBI Taxonomy" id="1118817"/>
    <lineage>
        <taxon>Eukaryota</taxon>
        <taxon>Metazoa</taxon>
        <taxon>Chordata</taxon>
        <taxon>Craniata</taxon>
        <taxon>Vertebrata</taxon>
        <taxon>Euteleostomi</taxon>
        <taxon>Archelosauria</taxon>
        <taxon>Archosauria</taxon>
        <taxon>Dinosauria</taxon>
        <taxon>Saurischia</taxon>
        <taxon>Theropoda</taxon>
        <taxon>Coelurosauria</taxon>
        <taxon>Aves</taxon>
        <taxon>Neognathae</taxon>
        <taxon>Galloanserae</taxon>
        <taxon>Galliformes</taxon>
        <taxon>Cracidae</taxon>
        <taxon>Penelope</taxon>
    </lineage>
</organism>
<feature type="domain" description="B30.2/SPRY" evidence="1">
    <location>
        <begin position="136"/>
        <end position="316"/>
    </location>
</feature>
<dbReference type="EMBL" id="WBMW01005485">
    <property type="protein sequence ID" value="NXC49390.1"/>
    <property type="molecule type" value="Genomic_DNA"/>
</dbReference>
<dbReference type="Gene3D" id="2.60.120.920">
    <property type="match status" value="1"/>
</dbReference>
<dbReference type="SUPFAM" id="SSF49899">
    <property type="entry name" value="Concanavalin A-like lectins/glucanases"/>
    <property type="match status" value="1"/>
</dbReference>
<dbReference type="PANTHER" id="PTHR24103">
    <property type="entry name" value="E3 UBIQUITIN-PROTEIN LIGASE TRIM"/>
    <property type="match status" value="1"/>
</dbReference>
<dbReference type="Pfam" id="PF00622">
    <property type="entry name" value="SPRY"/>
    <property type="match status" value="1"/>
</dbReference>
<proteinExistence type="predicted"/>
<dbReference type="SMART" id="SM00589">
    <property type="entry name" value="PRY"/>
    <property type="match status" value="1"/>
</dbReference>
<evidence type="ECO:0000313" key="3">
    <source>
        <dbReference type="Proteomes" id="UP000613066"/>
    </source>
</evidence>
<dbReference type="InterPro" id="IPR001870">
    <property type="entry name" value="B30.2/SPRY"/>
</dbReference>
<dbReference type="InterPro" id="IPR043136">
    <property type="entry name" value="B30.2/SPRY_sf"/>
</dbReference>
<dbReference type="Proteomes" id="UP000613066">
    <property type="component" value="Unassembled WGS sequence"/>
</dbReference>
<feature type="non-terminal residue" evidence="2">
    <location>
        <position position="316"/>
    </location>
</feature>
<dbReference type="Pfam" id="PF13765">
    <property type="entry name" value="PRY"/>
    <property type="match status" value="1"/>
</dbReference>
<comment type="caution">
    <text evidence="2">The sequence shown here is derived from an EMBL/GenBank/DDBJ whole genome shotgun (WGS) entry which is preliminary data.</text>
</comment>
<dbReference type="PROSITE" id="PS50188">
    <property type="entry name" value="B302_SPRY"/>
    <property type="match status" value="1"/>
</dbReference>
<reference evidence="2" key="1">
    <citation type="submission" date="2019-09" db="EMBL/GenBank/DDBJ databases">
        <title>Bird 10,000 Genomes (B10K) Project - Family phase.</title>
        <authorList>
            <person name="Zhang G."/>
        </authorList>
    </citation>
    <scope>NUCLEOTIDE SEQUENCE</scope>
    <source>
        <strain evidence="2">B10K-DU-001-08</strain>
        <tissue evidence="2">Muscle</tissue>
    </source>
</reference>
<dbReference type="PRINTS" id="PR01407">
    <property type="entry name" value="BUTYPHLNCDUF"/>
</dbReference>
<dbReference type="AlphaFoldDB" id="A0A851PBP1"/>
<evidence type="ECO:0000313" key="2">
    <source>
        <dbReference type="EMBL" id="NXC49390.1"/>
    </source>
</evidence>
<dbReference type="InterPro" id="IPR003877">
    <property type="entry name" value="SPRY_dom"/>
</dbReference>
<dbReference type="InterPro" id="IPR006574">
    <property type="entry name" value="PRY"/>
</dbReference>
<gene>
    <name evidence="2" type="primary">Trim27_1</name>
    <name evidence="2" type="ORF">PENPIL_R13308</name>
</gene>
<dbReference type="OrthoDB" id="9395240at2759"/>